<dbReference type="PROSITE" id="PS00463">
    <property type="entry name" value="ZN2_CY6_FUNGAL_1"/>
    <property type="match status" value="1"/>
</dbReference>
<keyword evidence="1" id="KW-0805">Transcription regulation</keyword>
<dbReference type="InterPro" id="IPR001138">
    <property type="entry name" value="Zn2Cys6_DnaBD"/>
</dbReference>
<keyword evidence="4" id="KW-0539">Nucleus</keyword>
<dbReference type="Pfam" id="PF11951">
    <property type="entry name" value="Fungal_trans_2"/>
    <property type="match status" value="1"/>
</dbReference>
<keyword evidence="3" id="KW-0804">Transcription</keyword>
<dbReference type="OrthoDB" id="5380854at2759"/>
<gene>
    <name evidence="7" type="ORF">ASPZODRAFT_135084</name>
</gene>
<dbReference type="AlphaFoldDB" id="A0A1L9SAS0"/>
<dbReference type="InterPro" id="IPR036864">
    <property type="entry name" value="Zn2-C6_fun-type_DNA-bd_sf"/>
</dbReference>
<dbReference type="SMART" id="SM00066">
    <property type="entry name" value="GAL4"/>
    <property type="match status" value="1"/>
</dbReference>
<dbReference type="RefSeq" id="XP_022578792.1">
    <property type="nucleotide sequence ID" value="XM_022723700.1"/>
</dbReference>
<proteinExistence type="predicted"/>
<evidence type="ECO:0000313" key="7">
    <source>
        <dbReference type="EMBL" id="OJJ44282.1"/>
    </source>
</evidence>
<dbReference type="GO" id="GO:0008270">
    <property type="term" value="F:zinc ion binding"/>
    <property type="evidence" value="ECO:0007669"/>
    <property type="project" value="InterPro"/>
</dbReference>
<dbReference type="InterPro" id="IPR053175">
    <property type="entry name" value="DHMBA_Reg_Transcription_Factor"/>
</dbReference>
<dbReference type="VEuPathDB" id="FungiDB:ASPZODRAFT_135084"/>
<feature type="region of interest" description="Disordered" evidence="5">
    <location>
        <begin position="55"/>
        <end position="86"/>
    </location>
</feature>
<evidence type="ECO:0000256" key="1">
    <source>
        <dbReference type="ARBA" id="ARBA00023015"/>
    </source>
</evidence>
<evidence type="ECO:0000256" key="2">
    <source>
        <dbReference type="ARBA" id="ARBA00023125"/>
    </source>
</evidence>
<dbReference type="CDD" id="cd00067">
    <property type="entry name" value="GAL4"/>
    <property type="match status" value="1"/>
</dbReference>
<dbReference type="GeneID" id="34610165"/>
<dbReference type="Proteomes" id="UP000184188">
    <property type="component" value="Unassembled WGS sequence"/>
</dbReference>
<dbReference type="STRING" id="1073090.A0A1L9SAS0"/>
<dbReference type="GO" id="GO:0003677">
    <property type="term" value="F:DNA binding"/>
    <property type="evidence" value="ECO:0007669"/>
    <property type="project" value="UniProtKB-KW"/>
</dbReference>
<keyword evidence="8" id="KW-1185">Reference proteome</keyword>
<organism evidence="7 8">
    <name type="scientific">Penicilliopsis zonata CBS 506.65</name>
    <dbReference type="NCBI Taxonomy" id="1073090"/>
    <lineage>
        <taxon>Eukaryota</taxon>
        <taxon>Fungi</taxon>
        <taxon>Dikarya</taxon>
        <taxon>Ascomycota</taxon>
        <taxon>Pezizomycotina</taxon>
        <taxon>Eurotiomycetes</taxon>
        <taxon>Eurotiomycetidae</taxon>
        <taxon>Eurotiales</taxon>
        <taxon>Aspergillaceae</taxon>
        <taxon>Penicilliopsis</taxon>
    </lineage>
</organism>
<evidence type="ECO:0000313" key="8">
    <source>
        <dbReference type="Proteomes" id="UP000184188"/>
    </source>
</evidence>
<evidence type="ECO:0000256" key="3">
    <source>
        <dbReference type="ARBA" id="ARBA00023163"/>
    </source>
</evidence>
<name>A0A1L9SAS0_9EURO</name>
<accession>A0A1L9SAS0</accession>
<dbReference type="Gene3D" id="4.10.240.10">
    <property type="entry name" value="Zn(2)-C6 fungal-type DNA-binding domain"/>
    <property type="match status" value="1"/>
</dbReference>
<feature type="compositionally biased region" description="Polar residues" evidence="5">
    <location>
        <begin position="69"/>
        <end position="86"/>
    </location>
</feature>
<evidence type="ECO:0000256" key="5">
    <source>
        <dbReference type="SAM" id="MobiDB-lite"/>
    </source>
</evidence>
<dbReference type="GO" id="GO:0000981">
    <property type="term" value="F:DNA-binding transcription factor activity, RNA polymerase II-specific"/>
    <property type="evidence" value="ECO:0007669"/>
    <property type="project" value="InterPro"/>
</dbReference>
<evidence type="ECO:0000259" key="6">
    <source>
        <dbReference type="PROSITE" id="PS50048"/>
    </source>
</evidence>
<protein>
    <recommendedName>
        <fullName evidence="6">Zn(2)-C6 fungal-type domain-containing protein</fullName>
    </recommendedName>
</protein>
<keyword evidence="2" id="KW-0238">DNA-binding</keyword>
<dbReference type="EMBL" id="KV878348">
    <property type="protein sequence ID" value="OJJ44282.1"/>
    <property type="molecule type" value="Genomic_DNA"/>
</dbReference>
<evidence type="ECO:0000256" key="4">
    <source>
        <dbReference type="ARBA" id="ARBA00023242"/>
    </source>
</evidence>
<reference evidence="8" key="1">
    <citation type="journal article" date="2017" name="Genome Biol.">
        <title>Comparative genomics reveals high biological diversity and specific adaptations in the industrially and medically important fungal genus Aspergillus.</title>
        <authorList>
            <person name="de Vries R.P."/>
            <person name="Riley R."/>
            <person name="Wiebenga A."/>
            <person name="Aguilar-Osorio G."/>
            <person name="Amillis S."/>
            <person name="Uchima C.A."/>
            <person name="Anderluh G."/>
            <person name="Asadollahi M."/>
            <person name="Askin M."/>
            <person name="Barry K."/>
            <person name="Battaglia E."/>
            <person name="Bayram O."/>
            <person name="Benocci T."/>
            <person name="Braus-Stromeyer S.A."/>
            <person name="Caldana C."/>
            <person name="Canovas D."/>
            <person name="Cerqueira G.C."/>
            <person name="Chen F."/>
            <person name="Chen W."/>
            <person name="Choi C."/>
            <person name="Clum A."/>
            <person name="Dos Santos R.A."/>
            <person name="Damasio A.R."/>
            <person name="Diallinas G."/>
            <person name="Emri T."/>
            <person name="Fekete E."/>
            <person name="Flipphi M."/>
            <person name="Freyberg S."/>
            <person name="Gallo A."/>
            <person name="Gournas C."/>
            <person name="Habgood R."/>
            <person name="Hainaut M."/>
            <person name="Harispe M.L."/>
            <person name="Henrissat B."/>
            <person name="Hilden K.S."/>
            <person name="Hope R."/>
            <person name="Hossain A."/>
            <person name="Karabika E."/>
            <person name="Karaffa L."/>
            <person name="Karanyi Z."/>
            <person name="Krasevec N."/>
            <person name="Kuo A."/>
            <person name="Kusch H."/>
            <person name="LaButti K."/>
            <person name="Lagendijk E.L."/>
            <person name="Lapidus A."/>
            <person name="Levasseur A."/>
            <person name="Lindquist E."/>
            <person name="Lipzen A."/>
            <person name="Logrieco A.F."/>
            <person name="MacCabe A."/>
            <person name="Maekelae M.R."/>
            <person name="Malavazi I."/>
            <person name="Melin P."/>
            <person name="Meyer V."/>
            <person name="Mielnichuk N."/>
            <person name="Miskei M."/>
            <person name="Molnar A.P."/>
            <person name="Mule G."/>
            <person name="Ngan C.Y."/>
            <person name="Orejas M."/>
            <person name="Orosz E."/>
            <person name="Ouedraogo J.P."/>
            <person name="Overkamp K.M."/>
            <person name="Park H.-S."/>
            <person name="Perrone G."/>
            <person name="Piumi F."/>
            <person name="Punt P.J."/>
            <person name="Ram A.F."/>
            <person name="Ramon A."/>
            <person name="Rauscher S."/>
            <person name="Record E."/>
            <person name="Riano-Pachon D.M."/>
            <person name="Robert V."/>
            <person name="Roehrig J."/>
            <person name="Ruller R."/>
            <person name="Salamov A."/>
            <person name="Salih N.S."/>
            <person name="Samson R.A."/>
            <person name="Sandor E."/>
            <person name="Sanguinetti M."/>
            <person name="Schuetze T."/>
            <person name="Sepcic K."/>
            <person name="Shelest E."/>
            <person name="Sherlock G."/>
            <person name="Sophianopoulou V."/>
            <person name="Squina F.M."/>
            <person name="Sun H."/>
            <person name="Susca A."/>
            <person name="Todd R.B."/>
            <person name="Tsang A."/>
            <person name="Unkles S.E."/>
            <person name="van de Wiele N."/>
            <person name="van Rossen-Uffink D."/>
            <person name="Oliveira J.V."/>
            <person name="Vesth T.C."/>
            <person name="Visser J."/>
            <person name="Yu J.-H."/>
            <person name="Zhou M."/>
            <person name="Andersen M.R."/>
            <person name="Archer D.B."/>
            <person name="Baker S.E."/>
            <person name="Benoit I."/>
            <person name="Brakhage A.A."/>
            <person name="Braus G.H."/>
            <person name="Fischer R."/>
            <person name="Frisvad J.C."/>
            <person name="Goldman G.H."/>
            <person name="Houbraken J."/>
            <person name="Oakley B."/>
            <person name="Pocsi I."/>
            <person name="Scazzocchio C."/>
            <person name="Seiboth B."/>
            <person name="vanKuyk P.A."/>
            <person name="Wortman J."/>
            <person name="Dyer P.S."/>
            <person name="Grigoriev I.V."/>
        </authorList>
    </citation>
    <scope>NUCLEOTIDE SEQUENCE [LARGE SCALE GENOMIC DNA]</scope>
    <source>
        <strain evidence="8">CBS 506.65</strain>
    </source>
</reference>
<dbReference type="PROSITE" id="PS50048">
    <property type="entry name" value="ZN2_CY6_FUNGAL_2"/>
    <property type="match status" value="1"/>
</dbReference>
<dbReference type="PANTHER" id="PTHR38791:SF11">
    <property type="entry name" value="ZN(II)2CYS6 TRANSCRIPTION FACTOR (EUROFUNG)"/>
    <property type="match status" value="1"/>
</dbReference>
<dbReference type="PANTHER" id="PTHR38791">
    <property type="entry name" value="ZN(II)2CYS6 TRANSCRIPTION FACTOR (EUROFUNG)-RELATED-RELATED"/>
    <property type="match status" value="1"/>
</dbReference>
<dbReference type="Pfam" id="PF00172">
    <property type="entry name" value="Zn_clus"/>
    <property type="match status" value="1"/>
</dbReference>
<sequence length="622" mass="68283">MTKGCYTCRRRRIICDNGLPTCRKCRDAGKECLGYQKPLVWVKGGVASRGKMMGRSFDDIETNPGVKDTASNTTMGSSQGSSKDSLAPTTEIILTAASRDSLTPGVPRNAGSCLLPTTAFLDESSGFFDSEEVAVELPDIPSAYHQPNYTPAPRSLIDPLFKDFSPLSRFYLSHYSQSVVGIFALYPNVKNPYLDLITLIGESPVLAYSLTATGAVHYALVANGDLPSLPWTPSNNPSPAGRSLLQSDFDSVVANVISRKPVSQVYEHFLSLKHRALRQLSQDLRDPLLQNDDRTVAAILVLAVLDAFESGSGAWKCHLEGAKKLLKNRQQIGHHRSLIDGLDTFVTDGCLLLEIMGSTLARPGALSKPFYSASTGPMLRRLEETSWVGCPAYLLEVIFFVHTQWYSDSEDSLHVRPTFVFSSSFAPAGAASLKSPRALLDHIKAFEPIPWAEGMQHCLYLADLSPRIALAAAYKAAVYLYVSRVFTSAYCGIGFALPADHALIANELVYHLTAIGETDPHFKGLIWPTFIAGAECRHPSHRAIVLQRLNALYRAMSSVNVNNAAWVLSIMWQKQDSQRHHHLPASPDSPVSTISSSSTSAFLDDFNWIQELGDSRIDWLFI</sequence>
<feature type="domain" description="Zn(2)-C6 fungal-type" evidence="6">
    <location>
        <begin position="4"/>
        <end position="32"/>
    </location>
</feature>
<dbReference type="InterPro" id="IPR021858">
    <property type="entry name" value="Fun_TF"/>
</dbReference>
<dbReference type="SUPFAM" id="SSF57701">
    <property type="entry name" value="Zn2/Cys6 DNA-binding domain"/>
    <property type="match status" value="1"/>
</dbReference>